<dbReference type="PANTHER" id="PTHR45870">
    <property type="entry name" value="TUBULIN MONOGLYCYLASE TTLL3"/>
    <property type="match status" value="1"/>
</dbReference>
<evidence type="ECO:0000256" key="1">
    <source>
        <dbReference type="ARBA" id="ARBA00022598"/>
    </source>
</evidence>
<feature type="region of interest" description="Disordered" evidence="4">
    <location>
        <begin position="1"/>
        <end position="132"/>
    </location>
</feature>
<dbReference type="AlphaFoldDB" id="A0AAW1KJN7"/>
<dbReference type="GO" id="GO:0015630">
    <property type="term" value="C:microtubule cytoskeleton"/>
    <property type="evidence" value="ECO:0007669"/>
    <property type="project" value="TreeGrafter"/>
</dbReference>
<dbReference type="PANTHER" id="PTHR45870:SF2">
    <property type="entry name" value="TUBULIN MONOGLYCYLASE TTLL3"/>
    <property type="match status" value="1"/>
</dbReference>
<feature type="compositionally biased region" description="Basic residues" evidence="4">
    <location>
        <begin position="1"/>
        <end position="20"/>
    </location>
</feature>
<name>A0AAW1KJN7_POPJA</name>
<keyword evidence="1" id="KW-0436">Ligase</keyword>
<sequence>MAIPKKKPLSPHMAIPKKKPLSPQVSQVRGGGIGEPVIQVKIKSKKSKASREEDVPPTKRKSKEKRMEHSPRRRSSSSRKGKRKIDKSENGTQTTGSLKKLSPRKKVNEKSSVLSGSNNSTGSAKKKTSCTSCVVAKKHSKLKGFQTSYINHKRHENCFKEINYSDDASRSPSRTASPTPSRVGSNISKSRASSAGSKSNTTSVKPSFLKSPSIRKIHKPPSVTSHSINKTTSSRGSNRSVSSQPKTSDVSKLSNSSKSSNPSKTSNVIVLNSQVTVTNNNSSICNTLRTRSSHRRRQLSGEDLLKIYKEQVDRAIREKKTFTVCGNYWAIRKALVSRGWIEKIVLHHTQSDKDNIRKLLNMTLNELIENVADKNTGHVYKRVILSKMLGTRHQVDLFWDYGSNAYHVNSDNVKLTLINNIRRGMYSYSTKNGLCELMKNSHWYNYPGVAYIRHPRSYSLAENGDPEELVQLSGSGLHSASAFVQFSREWGSRGICAGFQDNGGHVAAEVDRLHQ</sequence>
<gene>
    <name evidence="5" type="ORF">QE152_g22586</name>
</gene>
<keyword evidence="2" id="KW-0547">Nucleotide-binding</keyword>
<protein>
    <submittedName>
        <fullName evidence="5">Uncharacterized protein</fullName>
    </submittedName>
</protein>
<evidence type="ECO:0000256" key="4">
    <source>
        <dbReference type="SAM" id="MobiDB-lite"/>
    </source>
</evidence>
<feature type="compositionally biased region" description="Low complexity" evidence="4">
    <location>
        <begin position="170"/>
        <end position="200"/>
    </location>
</feature>
<evidence type="ECO:0000313" key="6">
    <source>
        <dbReference type="Proteomes" id="UP001458880"/>
    </source>
</evidence>
<feature type="region of interest" description="Disordered" evidence="4">
    <location>
        <begin position="147"/>
        <end position="267"/>
    </location>
</feature>
<evidence type="ECO:0000256" key="2">
    <source>
        <dbReference type="ARBA" id="ARBA00022741"/>
    </source>
</evidence>
<dbReference type="GO" id="GO:0005524">
    <property type="term" value="F:ATP binding"/>
    <property type="evidence" value="ECO:0007669"/>
    <property type="project" value="UniProtKB-KW"/>
</dbReference>
<feature type="compositionally biased region" description="Polar residues" evidence="4">
    <location>
        <begin position="110"/>
        <end position="123"/>
    </location>
</feature>
<organism evidence="5 6">
    <name type="scientific">Popillia japonica</name>
    <name type="common">Japanese beetle</name>
    <dbReference type="NCBI Taxonomy" id="7064"/>
    <lineage>
        <taxon>Eukaryota</taxon>
        <taxon>Metazoa</taxon>
        <taxon>Ecdysozoa</taxon>
        <taxon>Arthropoda</taxon>
        <taxon>Hexapoda</taxon>
        <taxon>Insecta</taxon>
        <taxon>Pterygota</taxon>
        <taxon>Neoptera</taxon>
        <taxon>Endopterygota</taxon>
        <taxon>Coleoptera</taxon>
        <taxon>Polyphaga</taxon>
        <taxon>Scarabaeiformia</taxon>
        <taxon>Scarabaeidae</taxon>
        <taxon>Rutelinae</taxon>
        <taxon>Popillia</taxon>
    </lineage>
</organism>
<reference evidence="5 6" key="1">
    <citation type="journal article" date="2024" name="BMC Genomics">
        <title>De novo assembly and annotation of Popillia japonica's genome with initial clues to its potential as an invasive pest.</title>
        <authorList>
            <person name="Cucini C."/>
            <person name="Boschi S."/>
            <person name="Funari R."/>
            <person name="Cardaioli E."/>
            <person name="Iannotti N."/>
            <person name="Marturano G."/>
            <person name="Paoli F."/>
            <person name="Bruttini M."/>
            <person name="Carapelli A."/>
            <person name="Frati F."/>
            <person name="Nardi F."/>
        </authorList>
    </citation>
    <scope>NUCLEOTIDE SEQUENCE [LARGE SCALE GENOMIC DNA]</scope>
    <source>
        <strain evidence="5">DMR45628</strain>
    </source>
</reference>
<feature type="compositionally biased region" description="Polar residues" evidence="4">
    <location>
        <begin position="222"/>
        <end position="232"/>
    </location>
</feature>
<dbReference type="GO" id="GO:0003341">
    <property type="term" value="P:cilium movement"/>
    <property type="evidence" value="ECO:0007669"/>
    <property type="project" value="TreeGrafter"/>
</dbReference>
<keyword evidence="3" id="KW-0067">ATP-binding</keyword>
<dbReference type="GO" id="GO:0060271">
    <property type="term" value="P:cilium assembly"/>
    <property type="evidence" value="ECO:0007669"/>
    <property type="project" value="TreeGrafter"/>
</dbReference>
<comment type="caution">
    <text evidence="5">The sequence shown here is derived from an EMBL/GenBank/DDBJ whole genome shotgun (WGS) entry which is preliminary data.</text>
</comment>
<feature type="compositionally biased region" description="Low complexity" evidence="4">
    <location>
        <begin position="233"/>
        <end position="267"/>
    </location>
</feature>
<dbReference type="EMBL" id="JASPKY010000218">
    <property type="protein sequence ID" value="KAK9719542.1"/>
    <property type="molecule type" value="Genomic_DNA"/>
</dbReference>
<accession>A0AAW1KJN7</accession>
<dbReference type="GO" id="GO:0005930">
    <property type="term" value="C:axoneme"/>
    <property type="evidence" value="ECO:0007669"/>
    <property type="project" value="TreeGrafter"/>
</dbReference>
<evidence type="ECO:0000256" key="3">
    <source>
        <dbReference type="ARBA" id="ARBA00022840"/>
    </source>
</evidence>
<dbReference type="GO" id="GO:0070736">
    <property type="term" value="F:protein-glycine ligase activity, initiating"/>
    <property type="evidence" value="ECO:0007669"/>
    <property type="project" value="TreeGrafter"/>
</dbReference>
<dbReference type="Proteomes" id="UP001458880">
    <property type="component" value="Unassembled WGS sequence"/>
</dbReference>
<dbReference type="InterPro" id="IPR051437">
    <property type="entry name" value="TTLL_monoglycylase"/>
</dbReference>
<feature type="compositionally biased region" description="Basic residues" evidence="4">
    <location>
        <begin position="71"/>
        <end position="85"/>
    </location>
</feature>
<evidence type="ECO:0000313" key="5">
    <source>
        <dbReference type="EMBL" id="KAK9719542.1"/>
    </source>
</evidence>
<proteinExistence type="predicted"/>
<keyword evidence="6" id="KW-1185">Reference proteome</keyword>